<dbReference type="AlphaFoldDB" id="A0A284RT58"/>
<sequence>MKVVAHRNLACTIPQNAVAPIILYCIKQFRTLSSFDIRGLQLIRSSSIWCIGHGLDENYIAGAHSCK</sequence>
<proteinExistence type="predicted"/>
<keyword evidence="2" id="KW-1185">Reference proteome</keyword>
<evidence type="ECO:0000313" key="2">
    <source>
        <dbReference type="Proteomes" id="UP000219338"/>
    </source>
</evidence>
<protein>
    <submittedName>
        <fullName evidence="1">Uncharacterized protein</fullName>
    </submittedName>
</protein>
<dbReference type="EMBL" id="FUEG01000015">
    <property type="protein sequence ID" value="SJL11961.1"/>
    <property type="molecule type" value="Genomic_DNA"/>
</dbReference>
<name>A0A284RT58_ARMOS</name>
<evidence type="ECO:0000313" key="1">
    <source>
        <dbReference type="EMBL" id="SJL11961.1"/>
    </source>
</evidence>
<accession>A0A284RT58</accession>
<dbReference type="Proteomes" id="UP000219338">
    <property type="component" value="Unassembled WGS sequence"/>
</dbReference>
<gene>
    <name evidence="1" type="ORF">ARMOST_15375</name>
</gene>
<reference evidence="2" key="1">
    <citation type="journal article" date="2017" name="Nat. Ecol. Evol.">
        <title>Genome expansion and lineage-specific genetic innovations in the forest pathogenic fungi Armillaria.</title>
        <authorList>
            <person name="Sipos G."/>
            <person name="Prasanna A.N."/>
            <person name="Walter M.C."/>
            <person name="O'Connor E."/>
            <person name="Balint B."/>
            <person name="Krizsan K."/>
            <person name="Kiss B."/>
            <person name="Hess J."/>
            <person name="Varga T."/>
            <person name="Slot J."/>
            <person name="Riley R."/>
            <person name="Boka B."/>
            <person name="Rigling D."/>
            <person name="Barry K."/>
            <person name="Lee J."/>
            <person name="Mihaltcheva S."/>
            <person name="LaButti K."/>
            <person name="Lipzen A."/>
            <person name="Waldron R."/>
            <person name="Moloney N.M."/>
            <person name="Sperisen C."/>
            <person name="Kredics L."/>
            <person name="Vagvoelgyi C."/>
            <person name="Patrignani A."/>
            <person name="Fitzpatrick D."/>
            <person name="Nagy I."/>
            <person name="Doyle S."/>
            <person name="Anderson J.B."/>
            <person name="Grigoriev I.V."/>
            <person name="Gueldener U."/>
            <person name="Muensterkoetter M."/>
            <person name="Nagy L.G."/>
        </authorList>
    </citation>
    <scope>NUCLEOTIDE SEQUENCE [LARGE SCALE GENOMIC DNA]</scope>
    <source>
        <strain evidence="2">C18/9</strain>
    </source>
</reference>
<organism evidence="1 2">
    <name type="scientific">Armillaria ostoyae</name>
    <name type="common">Armillaria root rot fungus</name>
    <dbReference type="NCBI Taxonomy" id="47428"/>
    <lineage>
        <taxon>Eukaryota</taxon>
        <taxon>Fungi</taxon>
        <taxon>Dikarya</taxon>
        <taxon>Basidiomycota</taxon>
        <taxon>Agaricomycotina</taxon>
        <taxon>Agaricomycetes</taxon>
        <taxon>Agaricomycetidae</taxon>
        <taxon>Agaricales</taxon>
        <taxon>Marasmiineae</taxon>
        <taxon>Physalacriaceae</taxon>
        <taxon>Armillaria</taxon>
    </lineage>
</organism>